<reference evidence="2 3" key="1">
    <citation type="submission" date="2019-10" db="EMBL/GenBank/DDBJ databases">
        <authorList>
            <person name="Palmer J.M."/>
        </authorList>
    </citation>
    <scope>NUCLEOTIDE SEQUENCE [LARGE SCALE GENOMIC DNA]</scope>
    <source>
        <strain evidence="2 3">TWF730</strain>
    </source>
</reference>
<feature type="compositionally biased region" description="Polar residues" evidence="1">
    <location>
        <begin position="236"/>
        <end position="245"/>
    </location>
</feature>
<feature type="compositionally biased region" description="Basic and acidic residues" evidence="1">
    <location>
        <begin position="259"/>
        <end position="276"/>
    </location>
</feature>
<evidence type="ECO:0000256" key="1">
    <source>
        <dbReference type="SAM" id="MobiDB-lite"/>
    </source>
</evidence>
<feature type="region of interest" description="Disordered" evidence="1">
    <location>
        <begin position="1"/>
        <end position="400"/>
    </location>
</feature>
<evidence type="ECO:0000313" key="3">
    <source>
        <dbReference type="Proteomes" id="UP001373714"/>
    </source>
</evidence>
<feature type="compositionally biased region" description="Basic and acidic residues" evidence="1">
    <location>
        <begin position="115"/>
        <end position="192"/>
    </location>
</feature>
<dbReference type="Proteomes" id="UP001373714">
    <property type="component" value="Unassembled WGS sequence"/>
</dbReference>
<evidence type="ECO:0000313" key="2">
    <source>
        <dbReference type="EMBL" id="KAK6352119.1"/>
    </source>
</evidence>
<feature type="compositionally biased region" description="Low complexity" evidence="1">
    <location>
        <begin position="37"/>
        <end position="63"/>
    </location>
</feature>
<dbReference type="EMBL" id="JAVHNS010000006">
    <property type="protein sequence ID" value="KAK6352119.1"/>
    <property type="molecule type" value="Genomic_DNA"/>
</dbReference>
<keyword evidence="3" id="KW-1185">Reference proteome</keyword>
<comment type="caution">
    <text evidence="2">The sequence shown here is derived from an EMBL/GenBank/DDBJ whole genome shotgun (WGS) entry which is preliminary data.</text>
</comment>
<organism evidence="2 3">
    <name type="scientific">Orbilia blumenaviensis</name>
    <dbReference type="NCBI Taxonomy" id="1796055"/>
    <lineage>
        <taxon>Eukaryota</taxon>
        <taxon>Fungi</taxon>
        <taxon>Dikarya</taxon>
        <taxon>Ascomycota</taxon>
        <taxon>Pezizomycotina</taxon>
        <taxon>Orbiliomycetes</taxon>
        <taxon>Orbiliales</taxon>
        <taxon>Orbiliaceae</taxon>
        <taxon>Orbilia</taxon>
    </lineage>
</organism>
<gene>
    <name evidence="2" type="ORF">TWF730_008950</name>
</gene>
<dbReference type="AlphaFoldDB" id="A0AAV9V057"/>
<accession>A0AAV9V057</accession>
<feature type="compositionally biased region" description="Low complexity" evidence="1">
    <location>
        <begin position="210"/>
        <end position="220"/>
    </location>
</feature>
<proteinExistence type="predicted"/>
<feature type="compositionally biased region" description="Basic and acidic residues" evidence="1">
    <location>
        <begin position="326"/>
        <end position="335"/>
    </location>
</feature>
<protein>
    <submittedName>
        <fullName evidence="2">Uncharacterized protein</fullName>
    </submittedName>
</protein>
<feature type="compositionally biased region" description="Polar residues" evidence="1">
    <location>
        <begin position="85"/>
        <end position="95"/>
    </location>
</feature>
<name>A0AAV9V057_9PEZI</name>
<sequence length="400" mass="43698">MDNKEKDSPSSSPIPPGFNRSQPYIPPHARGEGGDGDLMPGLGDPRYHPRSYSPAESSSSRPSTPHPPRQGFNRTPARQMHTRSGPPSRQDQGRQSATPSRPDRRPPTSASMSTRQDRSMDTKDWSPVKRDHFPQIAKKDPSPAKKDPSPVKKDSRPVRKDSHPVKKDPNVVKRDSAPGKKDSASVKKDVPLNKRCPSPNKKPFLPPSAFPSKAKPASTPFAPIKKDLSPGKTRARTPNKNQGSSWHPGPKPDPALHLPRKEIKNLFKTAREKKVGEASPDSKQPPKTPDTDLRPHSRLGALDLTPTRPTPIKTPVLKVSKKASRKARENTDPKLRSTPRGTSRRTRKDASKPSSPVPESQLHAPMPTAGDESSMLEGPYFLSPDGFGSSLIDPSASVSL</sequence>